<dbReference type="InterPro" id="IPR041145">
    <property type="entry name" value="DUF5619"/>
</dbReference>
<name>Q3SFZ2_THIDA</name>
<accession>Q3SFZ2</accession>
<dbReference type="Gene3D" id="3.30.1490.340">
    <property type="match status" value="1"/>
</dbReference>
<keyword evidence="3" id="KW-1185">Reference proteome</keyword>
<evidence type="ECO:0000259" key="1">
    <source>
        <dbReference type="Pfam" id="PF18505"/>
    </source>
</evidence>
<dbReference type="EMBL" id="CP000116">
    <property type="protein sequence ID" value="AAZ98464.1"/>
    <property type="molecule type" value="Genomic_DNA"/>
</dbReference>
<protein>
    <recommendedName>
        <fullName evidence="1">DUF5619 domain-containing protein</fullName>
    </recommendedName>
</protein>
<proteinExistence type="predicted"/>
<evidence type="ECO:0000313" key="3">
    <source>
        <dbReference type="Proteomes" id="UP000008291"/>
    </source>
</evidence>
<gene>
    <name evidence="2" type="ordered locus">Tbd_2511</name>
</gene>
<dbReference type="RefSeq" id="WP_011313023.1">
    <property type="nucleotide sequence ID" value="NC_007404.1"/>
</dbReference>
<dbReference type="KEGG" id="tbd:Tbd_2511"/>
<dbReference type="AlphaFoldDB" id="Q3SFZ2"/>
<dbReference type="OrthoDB" id="8562176at2"/>
<dbReference type="Pfam" id="PF18505">
    <property type="entry name" value="DUF5619"/>
    <property type="match status" value="1"/>
</dbReference>
<organism evidence="2 3">
    <name type="scientific">Thiobacillus denitrificans (strain ATCC 25259 / T1)</name>
    <dbReference type="NCBI Taxonomy" id="292415"/>
    <lineage>
        <taxon>Bacteria</taxon>
        <taxon>Pseudomonadati</taxon>
        <taxon>Pseudomonadota</taxon>
        <taxon>Betaproteobacteria</taxon>
        <taxon>Nitrosomonadales</taxon>
        <taxon>Thiobacillaceae</taxon>
        <taxon>Thiobacillus</taxon>
    </lineage>
</organism>
<feature type="domain" description="DUF5619" evidence="1">
    <location>
        <begin position="1"/>
        <end position="80"/>
    </location>
</feature>
<dbReference type="STRING" id="292415.Tbd_2511"/>
<evidence type="ECO:0000313" key="2">
    <source>
        <dbReference type="EMBL" id="AAZ98464.1"/>
    </source>
</evidence>
<dbReference type="Proteomes" id="UP000008291">
    <property type="component" value="Chromosome"/>
</dbReference>
<dbReference type="HOGENOM" id="CLU_1969517_0_0_4"/>
<sequence length="127" mass="13820">MQRIALSDTPVNNFVQARRAAVDKAGQMLDQPVIVAWKDDTSGKFAPDIPGGKGDRWHDYGEANEGEIELDVAGAYHFIFTDAEGFEQPDSIATLDHEGKQFMCLNDACTEEDKQKLGYFAGGGHGG</sequence>
<reference evidence="2 3" key="1">
    <citation type="journal article" date="2006" name="J. Bacteriol.">
        <title>The genome sequence of the obligately chemolithoautotrophic, facultatively anaerobic bacterium Thiobacillus denitrificans.</title>
        <authorList>
            <person name="Beller H.R."/>
            <person name="Chain P.S."/>
            <person name="Letain T.E."/>
            <person name="Chakicherla A."/>
            <person name="Larimer F.W."/>
            <person name="Richardson P.M."/>
            <person name="Coleman M.A."/>
            <person name="Wood A.P."/>
            <person name="Kelly D.P."/>
        </authorList>
    </citation>
    <scope>NUCLEOTIDE SEQUENCE [LARGE SCALE GENOMIC DNA]</scope>
    <source>
        <strain evidence="2 3">ATCC 25259</strain>
    </source>
</reference>